<keyword evidence="3" id="KW-1003">Cell membrane</keyword>
<comment type="similarity">
    <text evidence="2">Belongs to the ExbB/TolQ family.</text>
</comment>
<name>A0A381T4I2_9ZZZZ</name>
<keyword evidence="4" id="KW-0812">Transmembrane</keyword>
<comment type="subcellular location">
    <subcellularLocation>
        <location evidence="1">Cell membrane</location>
        <topology evidence="1">Multi-pass membrane protein</topology>
    </subcellularLocation>
</comment>
<organism evidence="8">
    <name type="scientific">marine metagenome</name>
    <dbReference type="NCBI Taxonomy" id="408172"/>
    <lineage>
        <taxon>unclassified sequences</taxon>
        <taxon>metagenomes</taxon>
        <taxon>ecological metagenomes</taxon>
    </lineage>
</organism>
<dbReference type="InterPro" id="IPR050790">
    <property type="entry name" value="ExbB/TolQ_transport"/>
</dbReference>
<dbReference type="GO" id="GO:0017038">
    <property type="term" value="P:protein import"/>
    <property type="evidence" value="ECO:0007669"/>
    <property type="project" value="TreeGrafter"/>
</dbReference>
<dbReference type="PANTHER" id="PTHR30625:SF11">
    <property type="entry name" value="MOTA_TOLQ_EXBB PROTON CHANNEL DOMAIN-CONTAINING PROTEIN"/>
    <property type="match status" value="1"/>
</dbReference>
<evidence type="ECO:0000256" key="1">
    <source>
        <dbReference type="ARBA" id="ARBA00004651"/>
    </source>
</evidence>
<accession>A0A381T4I2</accession>
<evidence type="ECO:0000256" key="6">
    <source>
        <dbReference type="ARBA" id="ARBA00023136"/>
    </source>
</evidence>
<feature type="non-terminal residue" evidence="8">
    <location>
        <position position="1"/>
    </location>
</feature>
<evidence type="ECO:0000256" key="2">
    <source>
        <dbReference type="ARBA" id="ARBA00010442"/>
    </source>
</evidence>
<evidence type="ECO:0000256" key="5">
    <source>
        <dbReference type="ARBA" id="ARBA00022989"/>
    </source>
</evidence>
<dbReference type="InterPro" id="IPR002898">
    <property type="entry name" value="MotA_ExbB_proton_chnl"/>
</dbReference>
<reference evidence="8" key="1">
    <citation type="submission" date="2018-05" db="EMBL/GenBank/DDBJ databases">
        <authorList>
            <person name="Lanie J.A."/>
            <person name="Ng W.-L."/>
            <person name="Kazmierczak K.M."/>
            <person name="Andrzejewski T.M."/>
            <person name="Davidsen T.M."/>
            <person name="Wayne K.J."/>
            <person name="Tettelin H."/>
            <person name="Glass J.I."/>
            <person name="Rusch D."/>
            <person name="Podicherti R."/>
            <person name="Tsui H.-C.T."/>
            <person name="Winkler M.E."/>
        </authorList>
    </citation>
    <scope>NUCLEOTIDE SEQUENCE</scope>
</reference>
<keyword evidence="6" id="KW-0472">Membrane</keyword>
<evidence type="ECO:0000313" key="8">
    <source>
        <dbReference type="EMBL" id="SVA10634.1"/>
    </source>
</evidence>
<gene>
    <name evidence="8" type="ORF">METZ01_LOCUS63488</name>
</gene>
<evidence type="ECO:0000256" key="4">
    <source>
        <dbReference type="ARBA" id="ARBA00022692"/>
    </source>
</evidence>
<proteinExistence type="inferred from homology"/>
<feature type="domain" description="MotA/TolQ/ExbB proton channel" evidence="7">
    <location>
        <begin position="66"/>
        <end position="126"/>
    </location>
</feature>
<protein>
    <recommendedName>
        <fullName evidence="7">MotA/TolQ/ExbB proton channel domain-containing protein</fullName>
    </recommendedName>
</protein>
<feature type="non-terminal residue" evidence="8">
    <location>
        <position position="126"/>
    </location>
</feature>
<keyword evidence="5" id="KW-1133">Transmembrane helix</keyword>
<dbReference type="EMBL" id="UINC01003955">
    <property type="protein sequence ID" value="SVA10634.1"/>
    <property type="molecule type" value="Genomic_DNA"/>
</dbReference>
<dbReference type="PANTHER" id="PTHR30625">
    <property type="entry name" value="PROTEIN TOLQ"/>
    <property type="match status" value="1"/>
</dbReference>
<dbReference type="Pfam" id="PF01618">
    <property type="entry name" value="MotA_ExbB"/>
    <property type="match status" value="1"/>
</dbReference>
<sequence length="126" mass="13633">MGAAVVIYKLLQLRPYSTRRFTSLKEELPVSGSTDPIDEIAAWVRSSQGEGLPRSMIDNEASRLGTRFLSDCSRNLRLVELIAYLSPLLGLLGTVLGMIDAFRGLAVEVNQANAGVLAGGIWEALL</sequence>
<evidence type="ECO:0000256" key="3">
    <source>
        <dbReference type="ARBA" id="ARBA00022475"/>
    </source>
</evidence>
<dbReference type="AlphaFoldDB" id="A0A381T4I2"/>
<dbReference type="GO" id="GO:0005886">
    <property type="term" value="C:plasma membrane"/>
    <property type="evidence" value="ECO:0007669"/>
    <property type="project" value="UniProtKB-SubCell"/>
</dbReference>
<evidence type="ECO:0000259" key="7">
    <source>
        <dbReference type="Pfam" id="PF01618"/>
    </source>
</evidence>